<evidence type="ECO:0000256" key="3">
    <source>
        <dbReference type="ARBA" id="ARBA00012417"/>
    </source>
</evidence>
<accession>A1VKG1</accession>
<dbReference type="GO" id="GO:0140078">
    <property type="term" value="F:class I DNA-(apurinic or apyrimidinic site) endonuclease activity"/>
    <property type="evidence" value="ECO:0007669"/>
    <property type="project" value="UniProtKB-EC"/>
</dbReference>
<evidence type="ECO:0000259" key="23">
    <source>
        <dbReference type="SMART" id="SM00481"/>
    </source>
</evidence>
<feature type="domain" description="Polymerase/histidinol phosphatase N-terminal" evidence="23">
    <location>
        <begin position="340"/>
        <end position="419"/>
    </location>
</feature>
<dbReference type="GO" id="GO:0006281">
    <property type="term" value="P:DNA repair"/>
    <property type="evidence" value="ECO:0007669"/>
    <property type="project" value="UniProtKB-KW"/>
</dbReference>
<sequence>MPIQNAEIAAVLNEIADLLDIQEANPFRIRAYRNAARTVGEAGRSVPAMVARQADLDALPGIGPDLAGKITEIVNTGSCALLERLRKELPPGITELLKVPGLGPKRVRALYHDLGVQTLAQLHLAAQEGRVQAIAGFGPKTQQALLEATAARLRQERRFPLGVADETAAALLAGLAAVPGVARAVAAGSLRRRRETVGDLDLLVSLSGDSAVMAHFIQGEDGRQVLLHGGTRASVVLKSGLQVDLRAVPAQSLGAAWVYFTGSKAHNIALRRLAQEQGLKVNEYGVFRGAERIAGATEASLYQALGLRYIEPELREDRGEIEAARQDRLPVLVSLADLRGDLHLHTRDSDGRDSLEAMAAAARARGWRYAAVTDHSRSPAFARGLDPVRLAKQIDRIDRFNEKAQGFTVLKGIEVDILQDGTLELPDSILQRLDLVVGAVHHHLDLPRARQTERVLRAMDSRYFTLLAHPTGRLIGERAPCEIDLLRVLRKARERGCFVELNAQPARLDLADTACQMAKAEGVLVSINSDAHGTLEFNHLPSGIDQGRRGWLEKADVLNTRDLPELRPLLARTMG</sequence>
<keyword evidence="26" id="KW-1185">Reference proteome</keyword>
<dbReference type="InterPro" id="IPR003583">
    <property type="entry name" value="Hlx-hairpin-Hlx_DNA-bd_motif"/>
</dbReference>
<keyword evidence="10" id="KW-0235">DNA replication</keyword>
<organism evidence="25 26">
    <name type="scientific">Polaromonas naphthalenivorans (strain CJ2)</name>
    <dbReference type="NCBI Taxonomy" id="365044"/>
    <lineage>
        <taxon>Bacteria</taxon>
        <taxon>Pseudomonadati</taxon>
        <taxon>Pseudomonadota</taxon>
        <taxon>Betaproteobacteria</taxon>
        <taxon>Burkholderiales</taxon>
        <taxon>Comamonadaceae</taxon>
        <taxon>Polaromonas</taxon>
    </lineage>
</organism>
<keyword evidence="14" id="KW-0915">Sodium</keyword>
<protein>
    <recommendedName>
        <fullName evidence="5">DNA polymerase beta</fullName>
        <ecNumber evidence="3">2.7.7.7</ecNumber>
        <ecNumber evidence="4">4.2.99.18</ecNumber>
    </recommendedName>
    <alternativeName>
        <fullName evidence="16">5'-deoxyribose-phosphate lyase</fullName>
    </alternativeName>
    <alternativeName>
        <fullName evidence="17">AP lyase</fullName>
    </alternativeName>
</protein>
<dbReference type="EC" id="4.2.99.18" evidence="4"/>
<dbReference type="GO" id="GO:0008270">
    <property type="term" value="F:zinc ion binding"/>
    <property type="evidence" value="ECO:0007669"/>
    <property type="project" value="TreeGrafter"/>
</dbReference>
<feature type="domain" description="Helix-hairpin-helix DNA-binding motif class 1" evidence="22">
    <location>
        <begin position="129"/>
        <end position="148"/>
    </location>
</feature>
<evidence type="ECO:0000256" key="18">
    <source>
        <dbReference type="ARBA" id="ARBA00044632"/>
    </source>
</evidence>
<keyword evidence="11" id="KW-0227">DNA damage</keyword>
<keyword evidence="9" id="KW-0548">Nucleotidyltransferase</keyword>
<dbReference type="InterPro" id="IPR043519">
    <property type="entry name" value="NT_sf"/>
</dbReference>
<dbReference type="SUPFAM" id="SSF81301">
    <property type="entry name" value="Nucleotidyltransferase"/>
    <property type="match status" value="1"/>
</dbReference>
<dbReference type="Gene3D" id="1.10.150.20">
    <property type="entry name" value="5' to 3' exonuclease, C-terminal subdomain"/>
    <property type="match status" value="1"/>
</dbReference>
<dbReference type="Gene3D" id="3.20.20.140">
    <property type="entry name" value="Metal-dependent hydrolases"/>
    <property type="match status" value="1"/>
</dbReference>
<evidence type="ECO:0000256" key="5">
    <source>
        <dbReference type="ARBA" id="ARBA00020020"/>
    </source>
</evidence>
<feature type="domain" description="DNA-directed DNA polymerase X" evidence="24">
    <location>
        <begin position="3"/>
        <end position="316"/>
    </location>
</feature>
<dbReference type="InterPro" id="IPR022311">
    <property type="entry name" value="PolX-like"/>
</dbReference>
<evidence type="ECO:0000256" key="7">
    <source>
        <dbReference type="ARBA" id="ARBA00022634"/>
    </source>
</evidence>
<dbReference type="InterPro" id="IPR010996">
    <property type="entry name" value="HHH_MUS81"/>
</dbReference>
<keyword evidence="8" id="KW-0808">Transferase</keyword>
<evidence type="ECO:0000256" key="4">
    <source>
        <dbReference type="ARBA" id="ARBA00012720"/>
    </source>
</evidence>
<comment type="catalytic activity">
    <reaction evidence="19">
        <text>a 5'-end 2'-deoxyribose-2'-deoxyribonucleotide-DNA = (2E,4S)-4-hydroxypenten-2-al-5-phosphate + a 5'-end 5'-phospho-2'-deoxyribonucleoside-DNA + H(+)</text>
        <dbReference type="Rhea" id="RHEA:76255"/>
        <dbReference type="Rhea" id="RHEA-COMP:13180"/>
        <dbReference type="Rhea" id="RHEA-COMP:18657"/>
        <dbReference type="ChEBI" id="CHEBI:15378"/>
        <dbReference type="ChEBI" id="CHEBI:136412"/>
        <dbReference type="ChEBI" id="CHEBI:195194"/>
        <dbReference type="ChEBI" id="CHEBI:195195"/>
    </reaction>
</comment>
<comment type="subcellular location">
    <subcellularLocation>
        <location evidence="2">Cytoplasm</location>
    </subcellularLocation>
</comment>
<evidence type="ECO:0000256" key="17">
    <source>
        <dbReference type="ARBA" id="ARBA00035726"/>
    </source>
</evidence>
<reference evidence="26" key="1">
    <citation type="journal article" date="2009" name="Environ. Microbiol.">
        <title>The genome of Polaromonas naphthalenivorans strain CJ2, isolated from coal tar-contaminated sediment, reveals physiological and metabolic versatility and evolution through extensive horizontal gene transfer.</title>
        <authorList>
            <person name="Yagi J.M."/>
            <person name="Sims D."/>
            <person name="Brettin T."/>
            <person name="Bruce D."/>
            <person name="Madsen E.L."/>
        </authorList>
    </citation>
    <scope>NUCLEOTIDE SEQUENCE [LARGE SCALE GENOMIC DNA]</scope>
    <source>
        <strain evidence="26">CJ2</strain>
    </source>
</reference>
<comment type="function">
    <text evidence="20">Repair polymerase that plays a key role in base-excision repair. During this process, the damaged base is excised by specific DNA glycosylases, the DNA backbone is nicked at the abasic site by an apurinic/apyrimidic (AP) endonuclease, and POLB removes 5'-deoxyribose-phosphate from the preincised AP site acting as a 5'-deoxyribose-phosphate lyase (5'-dRP lyase); through its DNA polymerase activity, it adds one nucleotide to the 3' end of the arising single-nucleotide gap. Conducts 'gap-filling' DNA synthesis in a stepwise distributive fashion rather than in a processive fashion as for other DNA polymerases. It is also able to cleave sugar-phosphate bonds 3' to an intact AP site, acting as an AP lyase.</text>
</comment>
<evidence type="ECO:0000256" key="16">
    <source>
        <dbReference type="ARBA" id="ARBA00035717"/>
    </source>
</evidence>
<evidence type="ECO:0000256" key="14">
    <source>
        <dbReference type="ARBA" id="ARBA00023053"/>
    </source>
</evidence>
<dbReference type="SMART" id="SM00278">
    <property type="entry name" value="HhH1"/>
    <property type="match status" value="3"/>
</dbReference>
<evidence type="ECO:0000256" key="12">
    <source>
        <dbReference type="ARBA" id="ARBA00022843"/>
    </source>
</evidence>
<evidence type="ECO:0000256" key="15">
    <source>
        <dbReference type="ARBA" id="ARBA00023204"/>
    </source>
</evidence>
<dbReference type="Gene3D" id="3.30.460.10">
    <property type="entry name" value="Beta Polymerase, domain 2"/>
    <property type="match status" value="1"/>
</dbReference>
<dbReference type="GO" id="GO:0005829">
    <property type="term" value="C:cytosol"/>
    <property type="evidence" value="ECO:0007669"/>
    <property type="project" value="TreeGrafter"/>
</dbReference>
<dbReference type="GO" id="GO:0003887">
    <property type="term" value="F:DNA-directed DNA polymerase activity"/>
    <property type="evidence" value="ECO:0007669"/>
    <property type="project" value="UniProtKB-KW"/>
</dbReference>
<dbReference type="CDD" id="cd07436">
    <property type="entry name" value="PHP_PolX"/>
    <property type="match status" value="1"/>
</dbReference>
<dbReference type="NCBIfam" id="NF006375">
    <property type="entry name" value="PRK08609.1"/>
    <property type="match status" value="1"/>
</dbReference>
<dbReference type="STRING" id="365044.Pnap_0820"/>
<evidence type="ECO:0000313" key="25">
    <source>
        <dbReference type="EMBL" id="ABM36139.1"/>
    </source>
</evidence>
<dbReference type="InterPro" id="IPR003141">
    <property type="entry name" value="Pol/His_phosphatase_N"/>
</dbReference>
<keyword evidence="7" id="KW-0237">DNA synthesis</keyword>
<dbReference type="HOGENOM" id="CLU_017729_1_0_4"/>
<evidence type="ECO:0000256" key="21">
    <source>
        <dbReference type="ARBA" id="ARBA00049244"/>
    </source>
</evidence>
<dbReference type="Pfam" id="PF14791">
    <property type="entry name" value="DNA_pol_B_thumb"/>
    <property type="match status" value="1"/>
</dbReference>
<evidence type="ECO:0000313" key="26">
    <source>
        <dbReference type="Proteomes" id="UP000000644"/>
    </source>
</evidence>
<dbReference type="SMART" id="SM00483">
    <property type="entry name" value="POLXc"/>
    <property type="match status" value="1"/>
</dbReference>
<evidence type="ECO:0000259" key="24">
    <source>
        <dbReference type="SMART" id="SM00483"/>
    </source>
</evidence>
<keyword evidence="6" id="KW-0488">Methylation</keyword>
<dbReference type="Pfam" id="PF02811">
    <property type="entry name" value="PHP"/>
    <property type="match status" value="1"/>
</dbReference>
<name>A1VKG1_POLNA</name>
<feature type="domain" description="Helix-hairpin-helix DNA-binding motif class 1" evidence="22">
    <location>
        <begin position="94"/>
        <end position="113"/>
    </location>
</feature>
<evidence type="ECO:0000256" key="1">
    <source>
        <dbReference type="ARBA" id="ARBA00001946"/>
    </source>
</evidence>
<comment type="catalytic activity">
    <reaction evidence="21">
        <text>DNA(n) + a 2'-deoxyribonucleoside 5'-triphosphate = DNA(n+1) + diphosphate</text>
        <dbReference type="Rhea" id="RHEA:22508"/>
        <dbReference type="Rhea" id="RHEA-COMP:17339"/>
        <dbReference type="Rhea" id="RHEA-COMP:17340"/>
        <dbReference type="ChEBI" id="CHEBI:33019"/>
        <dbReference type="ChEBI" id="CHEBI:61560"/>
        <dbReference type="ChEBI" id="CHEBI:173112"/>
        <dbReference type="EC" id="2.7.7.7"/>
    </reaction>
</comment>
<dbReference type="InterPro" id="IPR029398">
    <property type="entry name" value="PolB_thumb"/>
</dbReference>
<keyword evidence="15" id="KW-0234">DNA repair</keyword>
<dbReference type="InterPro" id="IPR050243">
    <property type="entry name" value="PHP_phosphatase"/>
</dbReference>
<keyword evidence="13" id="KW-0239">DNA-directed DNA polymerase</keyword>
<dbReference type="GO" id="GO:0042578">
    <property type="term" value="F:phosphoric ester hydrolase activity"/>
    <property type="evidence" value="ECO:0007669"/>
    <property type="project" value="TreeGrafter"/>
</dbReference>
<evidence type="ECO:0000256" key="20">
    <source>
        <dbReference type="ARBA" id="ARBA00045548"/>
    </source>
</evidence>
<dbReference type="InterPro" id="IPR027421">
    <property type="entry name" value="DNA_pol_lamdba_lyase_dom_sf"/>
</dbReference>
<keyword evidence="12" id="KW-0832">Ubl conjugation</keyword>
<proteinExistence type="predicted"/>
<dbReference type="InterPro" id="IPR004013">
    <property type="entry name" value="PHP_dom"/>
</dbReference>
<evidence type="ECO:0000256" key="2">
    <source>
        <dbReference type="ARBA" id="ARBA00004496"/>
    </source>
</evidence>
<comment type="catalytic activity">
    <reaction evidence="18">
        <text>2'-deoxyribonucleotide-(2'-deoxyribose 5'-phosphate)-2'-deoxyribonucleotide-DNA = a 3'-end 2'-deoxyribonucleotide-(2,3-dehydro-2,3-deoxyribose 5'-phosphate)-DNA + a 5'-end 5'-phospho-2'-deoxyribonucleoside-DNA + H(+)</text>
        <dbReference type="Rhea" id="RHEA:66592"/>
        <dbReference type="Rhea" id="RHEA-COMP:13180"/>
        <dbReference type="Rhea" id="RHEA-COMP:16897"/>
        <dbReference type="Rhea" id="RHEA-COMP:17067"/>
        <dbReference type="ChEBI" id="CHEBI:15378"/>
        <dbReference type="ChEBI" id="CHEBI:136412"/>
        <dbReference type="ChEBI" id="CHEBI:157695"/>
        <dbReference type="ChEBI" id="CHEBI:167181"/>
        <dbReference type="EC" id="4.2.99.18"/>
    </reaction>
</comment>
<dbReference type="Pfam" id="PF14716">
    <property type="entry name" value="HHH_8"/>
    <property type="match status" value="1"/>
</dbReference>
<dbReference type="InterPro" id="IPR047967">
    <property type="entry name" value="PolX_PHP"/>
</dbReference>
<dbReference type="AlphaFoldDB" id="A1VKG1"/>
<dbReference type="RefSeq" id="WP_011800234.1">
    <property type="nucleotide sequence ID" value="NC_008781.1"/>
</dbReference>
<dbReference type="SUPFAM" id="SSF158702">
    <property type="entry name" value="Sec63 N-terminal domain-like"/>
    <property type="match status" value="1"/>
</dbReference>
<dbReference type="InterPro" id="IPR002054">
    <property type="entry name" value="DNA-dir_DNA_pol_X"/>
</dbReference>
<evidence type="ECO:0000256" key="6">
    <source>
        <dbReference type="ARBA" id="ARBA00022481"/>
    </source>
</evidence>
<dbReference type="PRINTS" id="PR00870">
    <property type="entry name" value="DNAPOLXBETA"/>
</dbReference>
<dbReference type="KEGG" id="pna:Pnap_0820"/>
<dbReference type="OrthoDB" id="9808747at2"/>
<feature type="domain" description="Helix-hairpin-helix DNA-binding motif class 1" evidence="22">
    <location>
        <begin position="54"/>
        <end position="73"/>
    </location>
</feature>
<evidence type="ECO:0000256" key="13">
    <source>
        <dbReference type="ARBA" id="ARBA00022932"/>
    </source>
</evidence>
<dbReference type="Pfam" id="PF14520">
    <property type="entry name" value="HHH_5"/>
    <property type="match status" value="1"/>
</dbReference>
<dbReference type="SUPFAM" id="SSF47802">
    <property type="entry name" value="DNA polymerase beta, N-terminal domain-like"/>
    <property type="match status" value="1"/>
</dbReference>
<dbReference type="Gene3D" id="1.10.150.110">
    <property type="entry name" value="DNA polymerase beta, N-terminal domain-like"/>
    <property type="match status" value="1"/>
</dbReference>
<dbReference type="SUPFAM" id="SSF89550">
    <property type="entry name" value="PHP domain-like"/>
    <property type="match status" value="1"/>
</dbReference>
<evidence type="ECO:0000256" key="19">
    <source>
        <dbReference type="ARBA" id="ARBA00044678"/>
    </source>
</evidence>
<comment type="cofactor">
    <cofactor evidence="1">
        <name>Mg(2+)</name>
        <dbReference type="ChEBI" id="CHEBI:18420"/>
    </cofactor>
</comment>
<dbReference type="Proteomes" id="UP000000644">
    <property type="component" value="Chromosome"/>
</dbReference>
<dbReference type="CDD" id="cd00141">
    <property type="entry name" value="NT_POLXc"/>
    <property type="match status" value="1"/>
</dbReference>
<dbReference type="InterPro" id="IPR037160">
    <property type="entry name" value="DNA_Pol_thumb_sf"/>
</dbReference>
<evidence type="ECO:0000259" key="22">
    <source>
        <dbReference type="SMART" id="SM00278"/>
    </source>
</evidence>
<dbReference type="PANTHER" id="PTHR36928:SF1">
    <property type="entry name" value="PHOSPHATASE YCDX-RELATED"/>
    <property type="match status" value="1"/>
</dbReference>
<dbReference type="PIRSF" id="PIRSF005047">
    <property type="entry name" value="UCP005047_YshC"/>
    <property type="match status" value="1"/>
</dbReference>
<gene>
    <name evidence="25" type="ordered locus">Pnap_0820</name>
</gene>
<dbReference type="Gene3D" id="3.30.210.10">
    <property type="entry name" value="DNA polymerase, thumb domain"/>
    <property type="match status" value="1"/>
</dbReference>
<evidence type="ECO:0000256" key="8">
    <source>
        <dbReference type="ARBA" id="ARBA00022679"/>
    </source>
</evidence>
<dbReference type="EMBL" id="CP000529">
    <property type="protein sequence ID" value="ABM36139.1"/>
    <property type="molecule type" value="Genomic_DNA"/>
</dbReference>
<dbReference type="SMART" id="SM00481">
    <property type="entry name" value="POLIIIAc"/>
    <property type="match status" value="1"/>
</dbReference>
<evidence type="ECO:0000256" key="9">
    <source>
        <dbReference type="ARBA" id="ARBA00022695"/>
    </source>
</evidence>
<dbReference type="InterPro" id="IPR016195">
    <property type="entry name" value="Pol/histidinol_Pase-like"/>
</dbReference>
<evidence type="ECO:0000256" key="10">
    <source>
        <dbReference type="ARBA" id="ARBA00022705"/>
    </source>
</evidence>
<dbReference type="PANTHER" id="PTHR36928">
    <property type="entry name" value="PHOSPHATASE YCDX-RELATED"/>
    <property type="match status" value="1"/>
</dbReference>
<dbReference type="EC" id="2.7.7.7" evidence="3"/>
<evidence type="ECO:0000256" key="11">
    <source>
        <dbReference type="ARBA" id="ARBA00022763"/>
    </source>
</evidence>
<dbReference type="GO" id="GO:0003677">
    <property type="term" value="F:DNA binding"/>
    <property type="evidence" value="ECO:0007669"/>
    <property type="project" value="InterPro"/>
</dbReference>
<dbReference type="eggNOG" id="COG1387">
    <property type="taxonomic scope" value="Bacteria"/>
</dbReference>
<dbReference type="InterPro" id="IPR002008">
    <property type="entry name" value="DNA_pol_X_beta-like"/>
</dbReference>